<evidence type="ECO:0000256" key="8">
    <source>
        <dbReference type="SAM" id="MobiDB-lite"/>
    </source>
</evidence>
<dbReference type="InterPro" id="IPR041068">
    <property type="entry name" value="HTH_51"/>
</dbReference>
<evidence type="ECO:0000256" key="2">
    <source>
        <dbReference type="ARBA" id="ARBA00022450"/>
    </source>
</evidence>
<dbReference type="SUPFAM" id="SSF53335">
    <property type="entry name" value="S-adenosyl-L-methionine-dependent methyltransferases"/>
    <property type="match status" value="1"/>
</dbReference>
<feature type="active site" description="Proton acceptor; for dehydratase activity" evidence="7">
    <location>
        <position position="1342"/>
    </location>
</feature>
<dbReference type="Pfam" id="PF07859">
    <property type="entry name" value="Abhydrolase_3"/>
    <property type="match status" value="1"/>
</dbReference>
<dbReference type="SUPFAM" id="SSF52151">
    <property type="entry name" value="FabD/lysophospholipase-like"/>
    <property type="match status" value="1"/>
</dbReference>
<dbReference type="SUPFAM" id="SSF53901">
    <property type="entry name" value="Thiolase-like"/>
    <property type="match status" value="1"/>
</dbReference>
<keyword evidence="2" id="KW-0596">Phosphopantetheine</keyword>
<dbReference type="InterPro" id="IPR049551">
    <property type="entry name" value="PKS_DH_C"/>
</dbReference>
<evidence type="ECO:0000259" key="9">
    <source>
        <dbReference type="PROSITE" id="PS50075"/>
    </source>
</evidence>
<dbReference type="Gene3D" id="3.30.70.3290">
    <property type="match status" value="1"/>
</dbReference>
<proteinExistence type="predicted"/>
<evidence type="ECO:0000313" key="12">
    <source>
        <dbReference type="EMBL" id="KAL2047225.1"/>
    </source>
</evidence>
<dbReference type="SUPFAM" id="SSF47336">
    <property type="entry name" value="ACP-like"/>
    <property type="match status" value="1"/>
</dbReference>
<feature type="region of interest" description="Disordered" evidence="8">
    <location>
        <begin position="1627"/>
        <end position="1650"/>
    </location>
</feature>
<evidence type="ECO:0000256" key="3">
    <source>
        <dbReference type="ARBA" id="ARBA00022553"/>
    </source>
</evidence>
<feature type="region of interest" description="C-terminal hotdog fold" evidence="7">
    <location>
        <begin position="1468"/>
        <end position="1620"/>
    </location>
</feature>
<evidence type="ECO:0008006" key="14">
    <source>
        <dbReference type="Google" id="ProtNLM"/>
    </source>
</evidence>
<dbReference type="CDD" id="cd02440">
    <property type="entry name" value="AdoMet_MTases"/>
    <property type="match status" value="1"/>
</dbReference>
<dbReference type="Pfam" id="PF16073">
    <property type="entry name" value="SAT"/>
    <property type="match status" value="1"/>
</dbReference>
<dbReference type="InterPro" id="IPR029063">
    <property type="entry name" value="SAM-dependent_MTases_sf"/>
</dbReference>
<feature type="active site" description="Proton donor; for dehydratase activity" evidence="7">
    <location>
        <position position="1528"/>
    </location>
</feature>
<evidence type="ECO:0000256" key="7">
    <source>
        <dbReference type="PROSITE-ProRule" id="PRU01363"/>
    </source>
</evidence>
<dbReference type="InterPro" id="IPR009081">
    <property type="entry name" value="PP-bd_ACP"/>
</dbReference>
<evidence type="ECO:0000259" key="10">
    <source>
        <dbReference type="PROSITE" id="PS52004"/>
    </source>
</evidence>
<dbReference type="Pfam" id="PF02801">
    <property type="entry name" value="Ketoacyl-synt_C"/>
    <property type="match status" value="1"/>
</dbReference>
<dbReference type="Gene3D" id="3.40.50.1820">
    <property type="entry name" value="alpha/beta hydrolase"/>
    <property type="match status" value="1"/>
</dbReference>
<dbReference type="InterPro" id="IPR001227">
    <property type="entry name" value="Ac_transferase_dom_sf"/>
</dbReference>
<protein>
    <recommendedName>
        <fullName evidence="14">Polyketide synthase</fullName>
    </recommendedName>
</protein>
<dbReference type="EMBL" id="JBEFKJ010000003">
    <property type="protein sequence ID" value="KAL2047225.1"/>
    <property type="molecule type" value="Genomic_DNA"/>
</dbReference>
<dbReference type="InterPro" id="IPR016039">
    <property type="entry name" value="Thiolase-like"/>
</dbReference>
<dbReference type="InterPro" id="IPR006162">
    <property type="entry name" value="Ppantetheine_attach_site"/>
</dbReference>
<accession>A0ABR4ANA7</accession>
<dbReference type="InterPro" id="IPR050091">
    <property type="entry name" value="PKS_NRPS_Biosynth_Enz"/>
</dbReference>
<dbReference type="InterPro" id="IPR036736">
    <property type="entry name" value="ACP-like_sf"/>
</dbReference>
<dbReference type="PANTHER" id="PTHR43775">
    <property type="entry name" value="FATTY ACID SYNTHASE"/>
    <property type="match status" value="1"/>
</dbReference>
<comment type="pathway">
    <text evidence="1">Secondary metabolite biosynthesis.</text>
</comment>
<dbReference type="SMART" id="SM00827">
    <property type="entry name" value="PKS_AT"/>
    <property type="match status" value="1"/>
</dbReference>
<evidence type="ECO:0000259" key="11">
    <source>
        <dbReference type="PROSITE" id="PS52019"/>
    </source>
</evidence>
<keyword evidence="3" id="KW-0597">Phosphoprotein</keyword>
<evidence type="ECO:0000313" key="13">
    <source>
        <dbReference type="Proteomes" id="UP001590950"/>
    </source>
</evidence>
<dbReference type="Gene3D" id="3.10.129.110">
    <property type="entry name" value="Polyketide synthase dehydratase"/>
    <property type="match status" value="1"/>
</dbReference>
<sequence length="2617" mass="287972">MASSTIASPHSISKARTQLIVFGPQTSCPSKDFLAEIRKYLLLEPRLGPFLEALKNLPSLWDRLVRHDQSLKAVPGRETLERLGDWIQHGELPDETNAESNLFGMPLTIVIHIVQYFHYLDGNISHTKLMEDVRIAGVQGFCLGLLSAVAVGCARQEAEINALAAVALRLAVCIGAYIDLHRAYTADSFDTISLAVRWKSSTSHNLLLEVLQTYPGAYVSVISDSTDLSITVAEADAASITSHLLTLGITVRPTGLRGRLHSEVNWLSLQKILKLAELHRDLQFPPAERLLVPIRSNKDGHSLAGLSLQKHVLQNIMTTVAHWHLCMTSTSSDLLRSKAPWVLSFGTTSSIPPSLIRQAAFKVVKAGSSRPFLSKDMEHSPPSTPGTSTPLLLARQDVMYPDNAIAVIGMACKFPGADSVEEFWEVLRSGTSELAEIPASRFDTQQLRRSAEKDLRFWGNFIRDADAFDHRFFKKSSREAAAMDPQQRLLLQVAYQTLESSGYFSGPSSHQPMDIGCYIGACSSDYNDNVASHPPSAYSSLGTLRAFMSGKISHYFGWTGPSLTIDTACSSSAVAIHTACRAIDAGECSEALAGGVSIFTSPNFYQNLAAASFLSPTGATKPFDAAADGYCRGEGIGFVHVKKLSAAIADGDNVLGVIAGSAVNQNQNCTTITVPHHGSQVELYHKVCSLAGLAPSGVSFVEAHGTGTPVGDPIEFESIRQVFGGGHRTEPLYVTSVKGNIGHLEGASGVAALIKVLLMLQHSSIPLQTNFSTLNSKIPALEPDKMIIPRNTTNWTAQFKAACINNYGAAGSNATMVVTQAPSKELESLHVTLPKRHLRKFPVYISANTKGALDAYCKALMVTISRLPSSTNNKDALASLAFNLNIKQNRALTYFISNTVDDMAALERTLQGVDETCRELSKPKPIVLVFGGQSTNRAGLNREIFDTSILLQRYLDDCDHTLRSLNLTTLYPGIFTCEPINDVVKLHSFLFSLQYATAMAWIDCGVKPAALVGHSFGQLTALCVSGVLRLEDALRLVTGRAALIQEHWGPERGAMVSVDADIDVVMEIIADMKTAGHNIEIACFNGPTSHVLVGRHASIEYMETLFAARKAAKSPVKYKVLEVTHGYHSVFTEPLISRLNELASNISYGEPTYKVETCSDQQSWAQIEPRLVAEHTRVPVYFGQAINRIERRLGPCTWLEAGSGSPAIAMVRRALAPESVSSHTLQPIQLGNDRPTDLLADAVVNLWHEGHSVHFWPYHRSQSNDYVRLNLPPYQFEKPSHWLKWIDHAALPSEASPSPSKLEPEGDLELLTFARFLDPVKQQAELHVETRSTEWKLYVQGHAVLAESLCPAPLYVELVARAIKILAPELPVDASLCVDDLDIMSPLGVATDRLVLLNMQRTNASSGSWGFAVTSHRRGSPKLKNEVTHAVGKVSSISNSSSSLNDFERYERLVGLDRAERLVADTAAEAMQGSMIYKVFSKVVNYAEFYKGVRSVYAKGCDVTATVALPELTQPILGQSTAKPLAMDNFIQVVGLQLNCLNACKESDVFVCTKVDRLQMSSAFMEESLEGKSWTVYSNFSTGKNKDVISDIFVFDRTTQKLGLHILGVHFQKIMKKSLAKILSQSNMIGDPSPANSQQEGEPHSSPSVMQPETVAKDQIGGNKVMTLLDQAEGIEDHTKLDSAAIPATVVSDSNTSHPTSPGPSKTPDDIKIELLDLLFKITEIPVTEMKDELSFDDVGIDSLMVIEVLSEIRKYFHLEIPMSDFQTLTTIKLLYNYLWSKGSTRNAAEVAKAEVSSDDTSDSDTGNDMAPQYSSASSISGEELPEKKPSNEVRHRVKFEDQVANSQSAHADHAGPKGSSALTTQSFPNSANNATQQPSFEAPDTASSTPTDYQQAFQEIRNDFDIYAQETGFQNFWKIVYPRQAQLVLAYTVAAFTSLRCPVASLKMGEVLPPIKYLSKHKLLVKQLYNILADAGLITHVGNSYIRTDKAVDATGTNMLLRNILRDFPKHANEHRLLNITGSKLAACLTGSSDPLQLLFRAKADRDLLADVYANGPMYKAISKLLGSFLEMAYRDPQKTFQILEIGAGTGGTTKYIVNFLEQQGIRFHYTFSDVSGSLVHAARRHFGSRDNMEFVTLDIEKPLPEQHLKKYDTVISTNCIHATRNLTTSLSHIQELLSKNGFVSLVEFTRNIFWFDLVFGLLEGWWLFEDGRTHVLADTDFWEKSLKDAGFQGVEFSEGDSEEARTLRIISGFTSQPQTRPISTTPARNGKFQIETVVWKTAGAKPLYADIYIPPAKTLKKRPVALLIHGGGHCMFTRKEVDLKQMRLMHDAGYLPVSVDYRFCPELGIIEGPMADVSDALQWARTQFPLLKFPNWPGLSADGTKVIVIGWSTGGTLAMSTAFTSLPRHIKPPEAILAFYCPTDYEDDWWKNPIHLSATVSSPSESYDLLEGVEEEPITSWYPHTNKGVPGMLMSLEDKRWRFILHMNWKAQTLPLLLNGLPSKRKAASTRKDPKSWLHMEMPDLERVRAISPYAQIVDGNYRTPTYIIHGTADDMIPWQQSRKTIDTLARQGVAAGIYLLDGAEHLFDTFGTDRLGGGDEAIKTGYNWLFANAC</sequence>
<dbReference type="Gene3D" id="3.40.47.10">
    <property type="match status" value="1"/>
</dbReference>
<dbReference type="Pfam" id="PF00698">
    <property type="entry name" value="Acyl_transf_1"/>
    <property type="match status" value="1"/>
</dbReference>
<dbReference type="PROSITE" id="PS00012">
    <property type="entry name" value="PHOSPHOPANTETHEINE"/>
    <property type="match status" value="1"/>
</dbReference>
<keyword evidence="13" id="KW-1185">Reference proteome</keyword>
<feature type="region of interest" description="N-terminal hotdog fold" evidence="7">
    <location>
        <begin position="1309"/>
        <end position="1441"/>
    </location>
</feature>
<feature type="compositionally biased region" description="Polar residues" evidence="8">
    <location>
        <begin position="1861"/>
        <end position="1893"/>
    </location>
</feature>
<dbReference type="Pfam" id="PF18558">
    <property type="entry name" value="HTH_51"/>
    <property type="match status" value="1"/>
</dbReference>
<dbReference type="PROSITE" id="PS52004">
    <property type="entry name" value="KS3_2"/>
    <property type="match status" value="1"/>
</dbReference>
<dbReference type="Pfam" id="PF00109">
    <property type="entry name" value="ketoacyl-synt"/>
    <property type="match status" value="1"/>
</dbReference>
<dbReference type="InterPro" id="IPR014031">
    <property type="entry name" value="Ketoacyl_synth_C"/>
</dbReference>
<dbReference type="CDD" id="cd00833">
    <property type="entry name" value="PKS"/>
    <property type="match status" value="1"/>
</dbReference>
<dbReference type="SMART" id="SM00825">
    <property type="entry name" value="PKS_KS"/>
    <property type="match status" value="1"/>
</dbReference>
<comment type="caution">
    <text evidence="12">The sequence shown here is derived from an EMBL/GenBank/DDBJ whole genome shotgun (WGS) entry which is preliminary data.</text>
</comment>
<dbReference type="InterPro" id="IPR032088">
    <property type="entry name" value="SAT"/>
</dbReference>
<keyword evidence="6" id="KW-0511">Multifunctional enzyme</keyword>
<evidence type="ECO:0000256" key="1">
    <source>
        <dbReference type="ARBA" id="ARBA00005179"/>
    </source>
</evidence>
<dbReference type="PROSITE" id="PS00606">
    <property type="entry name" value="KS3_1"/>
    <property type="match status" value="1"/>
</dbReference>
<dbReference type="InterPro" id="IPR016036">
    <property type="entry name" value="Malonyl_transacylase_ACP-bd"/>
</dbReference>
<feature type="domain" description="Carrier" evidence="9">
    <location>
        <begin position="1706"/>
        <end position="1783"/>
    </location>
</feature>
<dbReference type="PROSITE" id="PS52019">
    <property type="entry name" value="PKS_MFAS_DH"/>
    <property type="match status" value="1"/>
</dbReference>
<dbReference type="InterPro" id="IPR014043">
    <property type="entry name" value="Acyl_transferase_dom"/>
</dbReference>
<dbReference type="Proteomes" id="UP001590950">
    <property type="component" value="Unassembled WGS sequence"/>
</dbReference>
<dbReference type="InterPro" id="IPR029058">
    <property type="entry name" value="AB_hydrolase_fold"/>
</dbReference>
<dbReference type="Gene3D" id="3.40.366.10">
    <property type="entry name" value="Malonyl-Coenzyme A Acyl Carrier Protein, domain 2"/>
    <property type="match status" value="2"/>
</dbReference>
<dbReference type="Gene3D" id="3.40.50.150">
    <property type="entry name" value="Vaccinia Virus protein VP39"/>
    <property type="match status" value="1"/>
</dbReference>
<dbReference type="Pfam" id="PF08242">
    <property type="entry name" value="Methyltransf_12"/>
    <property type="match status" value="1"/>
</dbReference>
<dbReference type="SUPFAM" id="SSF53474">
    <property type="entry name" value="alpha/beta-Hydrolases"/>
    <property type="match status" value="1"/>
</dbReference>
<dbReference type="InterPro" id="IPR016035">
    <property type="entry name" value="Acyl_Trfase/lysoPLipase"/>
</dbReference>
<keyword evidence="4" id="KW-0489">Methyltransferase</keyword>
<dbReference type="InterPro" id="IPR013094">
    <property type="entry name" value="AB_hydrolase_3"/>
</dbReference>
<dbReference type="InterPro" id="IPR013217">
    <property type="entry name" value="Methyltransf_12"/>
</dbReference>
<dbReference type="PROSITE" id="PS50075">
    <property type="entry name" value="CARRIER"/>
    <property type="match status" value="1"/>
</dbReference>
<dbReference type="InterPro" id="IPR042104">
    <property type="entry name" value="PKS_dehydratase_sf"/>
</dbReference>
<reference evidence="12 13" key="1">
    <citation type="submission" date="2024-09" db="EMBL/GenBank/DDBJ databases">
        <title>Rethinking Asexuality: The Enigmatic Case of Functional Sexual Genes in Lepraria (Stereocaulaceae).</title>
        <authorList>
            <person name="Doellman M."/>
            <person name="Sun Y."/>
            <person name="Barcenas-Pena A."/>
            <person name="Lumbsch H.T."/>
            <person name="Grewe F."/>
        </authorList>
    </citation>
    <scope>NUCLEOTIDE SEQUENCE [LARGE SCALE GENOMIC DNA]</scope>
    <source>
        <strain evidence="12 13">Mercado 3170</strain>
    </source>
</reference>
<dbReference type="InterPro" id="IPR018201">
    <property type="entry name" value="Ketoacyl_synth_AS"/>
</dbReference>
<feature type="domain" description="PKS/mFAS DH" evidence="11">
    <location>
        <begin position="1309"/>
        <end position="1620"/>
    </location>
</feature>
<feature type="domain" description="Ketosynthase family 3 (KS3)" evidence="10">
    <location>
        <begin position="402"/>
        <end position="820"/>
    </location>
</feature>
<keyword evidence="5" id="KW-0808">Transferase</keyword>
<dbReference type="InterPro" id="IPR020841">
    <property type="entry name" value="PKS_Beta-ketoAc_synthase_dom"/>
</dbReference>
<evidence type="ECO:0000256" key="6">
    <source>
        <dbReference type="ARBA" id="ARBA00023268"/>
    </source>
</evidence>
<name>A0ABR4ANA7_9LECA</name>
<evidence type="ECO:0000256" key="5">
    <source>
        <dbReference type="ARBA" id="ARBA00022679"/>
    </source>
</evidence>
<feature type="compositionally biased region" description="Basic and acidic residues" evidence="8">
    <location>
        <begin position="1825"/>
        <end position="1842"/>
    </location>
</feature>
<dbReference type="Pfam" id="PF00550">
    <property type="entry name" value="PP-binding"/>
    <property type="match status" value="1"/>
</dbReference>
<gene>
    <name evidence="12" type="ORF">N7G274_001244</name>
</gene>
<dbReference type="Gene3D" id="1.10.1200.10">
    <property type="entry name" value="ACP-like"/>
    <property type="match status" value="1"/>
</dbReference>
<dbReference type="Pfam" id="PF14765">
    <property type="entry name" value="PS-DH"/>
    <property type="match status" value="1"/>
</dbReference>
<dbReference type="SUPFAM" id="SSF55048">
    <property type="entry name" value="Probable ACP-binding domain of malonyl-CoA ACP transacylase"/>
    <property type="match status" value="1"/>
</dbReference>
<evidence type="ECO:0000256" key="4">
    <source>
        <dbReference type="ARBA" id="ARBA00022603"/>
    </source>
</evidence>
<dbReference type="InterPro" id="IPR049900">
    <property type="entry name" value="PKS_mFAS_DH"/>
</dbReference>
<dbReference type="PANTHER" id="PTHR43775:SF21">
    <property type="entry name" value="NON-REDUCING POLYKETIDE SYNTHASE AUSA-RELATED"/>
    <property type="match status" value="1"/>
</dbReference>
<feature type="region of interest" description="Disordered" evidence="8">
    <location>
        <begin position="1791"/>
        <end position="1893"/>
    </location>
</feature>
<organism evidence="12 13">
    <name type="scientific">Stereocaulon virgatum</name>
    <dbReference type="NCBI Taxonomy" id="373712"/>
    <lineage>
        <taxon>Eukaryota</taxon>
        <taxon>Fungi</taxon>
        <taxon>Dikarya</taxon>
        <taxon>Ascomycota</taxon>
        <taxon>Pezizomycotina</taxon>
        <taxon>Lecanoromycetes</taxon>
        <taxon>OSLEUM clade</taxon>
        <taxon>Lecanoromycetidae</taxon>
        <taxon>Lecanorales</taxon>
        <taxon>Lecanorineae</taxon>
        <taxon>Stereocaulaceae</taxon>
        <taxon>Stereocaulon</taxon>
    </lineage>
</organism>
<dbReference type="InterPro" id="IPR014030">
    <property type="entry name" value="Ketoacyl_synth_N"/>
</dbReference>